<sequence>MSECLFPHSFCLTATLSALREERIKGLLPLFARTQVGPAAARASRKLRFNAVMFMWRQTDVW</sequence>
<dbReference type="STRING" id="1076596.A0U91_06065"/>
<dbReference type="KEGG" id="aper:A0U91_06065"/>
<name>A0A1U9LE67_9PROT</name>
<organism evidence="1 2">
    <name type="scientific">Acetobacter persici</name>
    <dbReference type="NCBI Taxonomy" id="1076596"/>
    <lineage>
        <taxon>Bacteria</taxon>
        <taxon>Pseudomonadati</taxon>
        <taxon>Pseudomonadota</taxon>
        <taxon>Alphaproteobacteria</taxon>
        <taxon>Acetobacterales</taxon>
        <taxon>Acetobacteraceae</taxon>
        <taxon>Acetobacter</taxon>
    </lineage>
</organism>
<dbReference type="Proteomes" id="UP000189055">
    <property type="component" value="Chromosome"/>
</dbReference>
<reference evidence="1 2" key="1">
    <citation type="submission" date="2016-03" db="EMBL/GenBank/DDBJ databases">
        <title>Acetic acid bacteria sequencing.</title>
        <authorList>
            <person name="Brandt J."/>
            <person name="Jakob F."/>
            <person name="Vogel R.F."/>
        </authorList>
    </citation>
    <scope>NUCLEOTIDE SEQUENCE [LARGE SCALE GENOMIC DNA]</scope>
    <source>
        <strain evidence="1 2">TMW2.1084</strain>
    </source>
</reference>
<protein>
    <submittedName>
        <fullName evidence="1">Uncharacterized protein</fullName>
    </submittedName>
</protein>
<proteinExistence type="predicted"/>
<evidence type="ECO:0000313" key="1">
    <source>
        <dbReference type="EMBL" id="AQT04590.1"/>
    </source>
</evidence>
<dbReference type="AlphaFoldDB" id="A0A1U9LE67"/>
<accession>A0A1U9LE67</accession>
<gene>
    <name evidence="1" type="ORF">A0U91_06065</name>
</gene>
<evidence type="ECO:0000313" key="2">
    <source>
        <dbReference type="Proteomes" id="UP000189055"/>
    </source>
</evidence>
<dbReference type="EMBL" id="CP014687">
    <property type="protein sequence ID" value="AQT04590.1"/>
    <property type="molecule type" value="Genomic_DNA"/>
</dbReference>